<dbReference type="PANTHER" id="PTHR16128:SF5">
    <property type="entry name" value="FAD_NAD(P)-BINDING OXIDOREDUCTASE FAMILY PROTEIN"/>
    <property type="match status" value="1"/>
</dbReference>
<organism evidence="2 3">
    <name type="scientific">Halospina denitrificans</name>
    <dbReference type="NCBI Taxonomy" id="332522"/>
    <lineage>
        <taxon>Bacteria</taxon>
        <taxon>Pseudomonadati</taxon>
        <taxon>Pseudomonadota</taxon>
        <taxon>Gammaproteobacteria</taxon>
        <taxon>Halospina</taxon>
    </lineage>
</organism>
<dbReference type="InterPro" id="IPR036188">
    <property type="entry name" value="FAD/NAD-bd_sf"/>
</dbReference>
<dbReference type="GO" id="GO:0016491">
    <property type="term" value="F:oxidoreductase activity"/>
    <property type="evidence" value="ECO:0007669"/>
    <property type="project" value="InterPro"/>
</dbReference>
<dbReference type="Pfam" id="PF13450">
    <property type="entry name" value="NAD_binding_8"/>
    <property type="match status" value="1"/>
</dbReference>
<proteinExistence type="predicted"/>
<sequence length="345" mass="37897">MTQSRIRSIAIIGSGISGLTVGNLVRETGLDPVLFEKARGPGGRVSSKRLSGDFLDMGAQYFTVRKPEFRSFLDRYAAGAIKPWQGRFLHENEQGEMEPFPGEARWVGASRMSALSRALAQPLTIEAATPVRRAWQRNDQWYLDSDKGQYGPYDALVAATPPAQARALLPTVPEAGKRLREFAMSPCWAVAARFGQDPGLDFEGASLKSPVLDWVARNSSKPGREDYQKHGSWWVLHATPSWSTENLEMAPDEVARQLLAAFRNQFAIEAAPVQWVAHCWRYARPATGNEPPGSVSLDDHRLGFCGDWLAGGRVEGAFSSGLSLVRHWAQLGLIPAAVPEGGRNE</sequence>
<dbReference type="Proteomes" id="UP000295830">
    <property type="component" value="Unassembled WGS sequence"/>
</dbReference>
<feature type="domain" description="Amine oxidase" evidence="1">
    <location>
        <begin position="112"/>
        <end position="323"/>
    </location>
</feature>
<dbReference type="AlphaFoldDB" id="A0A4R7JWK2"/>
<protein>
    <recommendedName>
        <fullName evidence="1">Amine oxidase domain-containing protein</fullName>
    </recommendedName>
</protein>
<accession>A0A4R7JWK2</accession>
<comment type="caution">
    <text evidence="2">The sequence shown here is derived from an EMBL/GenBank/DDBJ whole genome shotgun (WGS) entry which is preliminary data.</text>
</comment>
<evidence type="ECO:0000259" key="1">
    <source>
        <dbReference type="Pfam" id="PF01593"/>
    </source>
</evidence>
<dbReference type="SUPFAM" id="SSF51905">
    <property type="entry name" value="FAD/NAD(P)-binding domain"/>
    <property type="match status" value="1"/>
</dbReference>
<reference evidence="2 3" key="1">
    <citation type="submission" date="2019-03" db="EMBL/GenBank/DDBJ databases">
        <title>Genomic Encyclopedia of Type Strains, Phase IV (KMG-IV): sequencing the most valuable type-strain genomes for metagenomic binning, comparative biology and taxonomic classification.</title>
        <authorList>
            <person name="Goeker M."/>
        </authorList>
    </citation>
    <scope>NUCLEOTIDE SEQUENCE [LARGE SCALE GENOMIC DNA]</scope>
    <source>
        <strain evidence="2 3">DSM 15505</strain>
    </source>
</reference>
<evidence type="ECO:0000313" key="3">
    <source>
        <dbReference type="Proteomes" id="UP000295830"/>
    </source>
</evidence>
<keyword evidence="3" id="KW-1185">Reference proteome</keyword>
<evidence type="ECO:0000313" key="2">
    <source>
        <dbReference type="EMBL" id="TDT41399.1"/>
    </source>
</evidence>
<gene>
    <name evidence="2" type="ORF">DES49_1482</name>
</gene>
<dbReference type="EMBL" id="SOAX01000003">
    <property type="protein sequence ID" value="TDT41399.1"/>
    <property type="molecule type" value="Genomic_DNA"/>
</dbReference>
<dbReference type="Gene3D" id="3.50.50.60">
    <property type="entry name" value="FAD/NAD(P)-binding domain"/>
    <property type="match status" value="1"/>
</dbReference>
<name>A0A4R7JWK2_9GAMM</name>
<dbReference type="PANTHER" id="PTHR16128">
    <property type="entry name" value="FAD/NAD(P)-BINDING OXIDOREDUCTASE FAMILY PROTEIN"/>
    <property type="match status" value="1"/>
</dbReference>
<dbReference type="Gene3D" id="3.90.660.10">
    <property type="match status" value="1"/>
</dbReference>
<dbReference type="Pfam" id="PF01593">
    <property type="entry name" value="Amino_oxidase"/>
    <property type="match status" value="1"/>
</dbReference>
<dbReference type="InterPro" id="IPR002937">
    <property type="entry name" value="Amino_oxidase"/>
</dbReference>
<dbReference type="RefSeq" id="WP_166646028.1">
    <property type="nucleotide sequence ID" value="NZ_SOAX01000003.1"/>
</dbReference>